<protein>
    <submittedName>
        <fullName evidence="2">DUF1569 domain-containing protein</fullName>
    </submittedName>
</protein>
<reference evidence="2" key="1">
    <citation type="journal article" date="2020" name="mSystems">
        <title>Genome- and Community-Level Interaction Insights into Carbon Utilization and Element Cycling Functions of Hydrothermarchaeota in Hydrothermal Sediment.</title>
        <authorList>
            <person name="Zhou Z."/>
            <person name="Liu Y."/>
            <person name="Xu W."/>
            <person name="Pan J."/>
            <person name="Luo Z.H."/>
            <person name="Li M."/>
        </authorList>
    </citation>
    <scope>NUCLEOTIDE SEQUENCE [LARGE SCALE GENOMIC DNA]</scope>
    <source>
        <strain evidence="2">SpSt-855</strain>
    </source>
</reference>
<proteinExistence type="predicted"/>
<name>A0A7V5CSJ7_9BACT</name>
<evidence type="ECO:0000313" key="2">
    <source>
        <dbReference type="EMBL" id="HGY93838.1"/>
    </source>
</evidence>
<organism evidence="2">
    <name type="scientific">Acidobacterium capsulatum</name>
    <dbReference type="NCBI Taxonomy" id="33075"/>
    <lineage>
        <taxon>Bacteria</taxon>
        <taxon>Pseudomonadati</taxon>
        <taxon>Acidobacteriota</taxon>
        <taxon>Terriglobia</taxon>
        <taxon>Terriglobales</taxon>
        <taxon>Acidobacteriaceae</taxon>
        <taxon>Acidobacterium</taxon>
    </lineage>
</organism>
<dbReference type="Pfam" id="PF12867">
    <property type="entry name" value="DinB_2"/>
    <property type="match status" value="1"/>
</dbReference>
<dbReference type="InterPro" id="IPR024775">
    <property type="entry name" value="DinB-like"/>
</dbReference>
<dbReference type="InterPro" id="IPR034660">
    <property type="entry name" value="DinB/YfiT-like"/>
</dbReference>
<dbReference type="EMBL" id="DTKL01000019">
    <property type="protein sequence ID" value="HGY93838.1"/>
    <property type="molecule type" value="Genomic_DNA"/>
</dbReference>
<accession>A0A7V5CSJ7</accession>
<sequence>MHRELERIVEKFVPELQWLSASQCQQHPPRRAESWSVQQNVTHLVLTYRSTVQLLERCLAQGPAPSDRLALGQIAPRLLVIGLGIFPRGAKAPEFVHPDRLALPAESGADLIVLLREELARMDARLAECEAKFGGSALGSHFAFGPLTARQWRRFHALHGQLHLRQVKSLLRFIRMN</sequence>
<feature type="domain" description="DinB-like" evidence="1">
    <location>
        <begin position="6"/>
        <end position="167"/>
    </location>
</feature>
<dbReference type="Gene3D" id="1.20.120.450">
    <property type="entry name" value="dinb family like domain"/>
    <property type="match status" value="1"/>
</dbReference>
<comment type="caution">
    <text evidence="2">The sequence shown here is derived from an EMBL/GenBank/DDBJ whole genome shotgun (WGS) entry which is preliminary data.</text>
</comment>
<gene>
    <name evidence="2" type="ORF">ENW50_03990</name>
</gene>
<evidence type="ECO:0000259" key="1">
    <source>
        <dbReference type="Pfam" id="PF12867"/>
    </source>
</evidence>
<dbReference type="AlphaFoldDB" id="A0A7V5CSJ7"/>
<dbReference type="SUPFAM" id="SSF109854">
    <property type="entry name" value="DinB/YfiT-like putative metalloenzymes"/>
    <property type="match status" value="1"/>
</dbReference>